<protein>
    <submittedName>
        <fullName evidence="4">Peptidoglycan DD-metalloendopeptidase family protein</fullName>
    </submittedName>
</protein>
<organism evidence="4 5">
    <name type="scientific">Variovorax ureilyticus</name>
    <dbReference type="NCBI Taxonomy" id="1836198"/>
    <lineage>
        <taxon>Bacteria</taxon>
        <taxon>Pseudomonadati</taxon>
        <taxon>Pseudomonadota</taxon>
        <taxon>Betaproteobacteria</taxon>
        <taxon>Burkholderiales</taxon>
        <taxon>Comamonadaceae</taxon>
        <taxon>Variovorax</taxon>
    </lineage>
</organism>
<dbReference type="EMBL" id="JBBKZU010000011">
    <property type="protein sequence ID" value="MEJ8814024.1"/>
    <property type="molecule type" value="Genomic_DNA"/>
</dbReference>
<feature type="region of interest" description="Disordered" evidence="2">
    <location>
        <begin position="1"/>
        <end position="84"/>
    </location>
</feature>
<dbReference type="SUPFAM" id="SSF51261">
    <property type="entry name" value="Duplicated hybrid motif"/>
    <property type="match status" value="1"/>
</dbReference>
<dbReference type="CDD" id="cd12797">
    <property type="entry name" value="M23_peptidase"/>
    <property type="match status" value="1"/>
</dbReference>
<evidence type="ECO:0000259" key="3">
    <source>
        <dbReference type="Pfam" id="PF01551"/>
    </source>
</evidence>
<dbReference type="Gene3D" id="2.70.70.10">
    <property type="entry name" value="Glucose Permease (Domain IIA)"/>
    <property type="match status" value="1"/>
</dbReference>
<evidence type="ECO:0000256" key="1">
    <source>
        <dbReference type="ARBA" id="ARBA00038420"/>
    </source>
</evidence>
<accession>A0ABU8VMC3</accession>
<dbReference type="Pfam" id="PF01551">
    <property type="entry name" value="Peptidase_M23"/>
    <property type="match status" value="1"/>
</dbReference>
<dbReference type="Proteomes" id="UP001365846">
    <property type="component" value="Unassembled WGS sequence"/>
</dbReference>
<keyword evidence="5" id="KW-1185">Reference proteome</keyword>
<dbReference type="RefSeq" id="WP_340359255.1">
    <property type="nucleotide sequence ID" value="NZ_JBBKZU010000011.1"/>
</dbReference>
<dbReference type="InterPro" id="IPR050570">
    <property type="entry name" value="Cell_wall_metabolism_enzyme"/>
</dbReference>
<feature type="compositionally biased region" description="Low complexity" evidence="2">
    <location>
        <begin position="74"/>
        <end position="84"/>
    </location>
</feature>
<evidence type="ECO:0000313" key="4">
    <source>
        <dbReference type="EMBL" id="MEJ8814024.1"/>
    </source>
</evidence>
<name>A0ABU8VMC3_9BURK</name>
<feature type="compositionally biased region" description="Low complexity" evidence="2">
    <location>
        <begin position="16"/>
        <end position="31"/>
    </location>
</feature>
<evidence type="ECO:0000256" key="2">
    <source>
        <dbReference type="SAM" id="MobiDB-lite"/>
    </source>
</evidence>
<feature type="domain" description="M23ase beta-sheet core" evidence="3">
    <location>
        <begin position="105"/>
        <end position="199"/>
    </location>
</feature>
<dbReference type="InterPro" id="IPR016047">
    <property type="entry name" value="M23ase_b-sheet_dom"/>
</dbReference>
<dbReference type="InterPro" id="IPR011055">
    <property type="entry name" value="Dup_hybrid_motif"/>
</dbReference>
<proteinExistence type="inferred from homology"/>
<dbReference type="PANTHER" id="PTHR21666">
    <property type="entry name" value="PEPTIDASE-RELATED"/>
    <property type="match status" value="1"/>
</dbReference>
<dbReference type="PANTHER" id="PTHR21666:SF263">
    <property type="entry name" value="MUREIN HYDROLASE ACTIVATOR NLPD"/>
    <property type="match status" value="1"/>
</dbReference>
<evidence type="ECO:0000313" key="5">
    <source>
        <dbReference type="Proteomes" id="UP001365846"/>
    </source>
</evidence>
<comment type="similarity">
    <text evidence="1">Belongs to the E.coli NlpD/Haemophilus LppB family.</text>
</comment>
<comment type="caution">
    <text evidence="4">The sequence shown here is derived from an EMBL/GenBank/DDBJ whole genome shotgun (WGS) entry which is preliminary data.</text>
</comment>
<gene>
    <name evidence="4" type="ORF">WKW77_23270</name>
</gene>
<reference evidence="4 5" key="1">
    <citation type="submission" date="2024-03" db="EMBL/GenBank/DDBJ databases">
        <title>Novel species of the genus Variovorax.</title>
        <authorList>
            <person name="Liu Q."/>
            <person name="Xin Y.-H."/>
        </authorList>
    </citation>
    <scope>NUCLEOTIDE SEQUENCE [LARGE SCALE GENOMIC DNA]</scope>
    <source>
        <strain evidence="4 5">KACC 18899</strain>
    </source>
</reference>
<sequence length="210" mass="21700">MLVVACGTSPNEPPRSRASSSSSSVSRADSATAKSDVAANSETPKARAKKADPKRKGSSTRSAAAGKSGDSKAPKVAASPSPGAAAGSFLWPASGQIVGRFNGGTNKGIDIGGNSGDPVVAAASGRVVYVGSKLRGWGNLVMVKHNDEFITAYAHNRKILVREDEQVKAGQRIAEMGSTDSSSTRLHFELRRKGNAVDPMPYLKAQPPAP</sequence>